<proteinExistence type="predicted"/>
<gene>
    <name evidence="2" type="ORF">PGLA1383_LOCUS32665</name>
</gene>
<feature type="compositionally biased region" description="Basic and acidic residues" evidence="1">
    <location>
        <begin position="35"/>
        <end position="44"/>
    </location>
</feature>
<dbReference type="EMBL" id="CAJNNV010025537">
    <property type="protein sequence ID" value="CAE8614946.1"/>
    <property type="molecule type" value="Genomic_DNA"/>
</dbReference>
<reference evidence="2" key="1">
    <citation type="submission" date="2021-02" db="EMBL/GenBank/DDBJ databases">
        <authorList>
            <person name="Dougan E. K."/>
            <person name="Rhodes N."/>
            <person name="Thang M."/>
            <person name="Chan C."/>
        </authorList>
    </citation>
    <scope>NUCLEOTIDE SEQUENCE</scope>
</reference>
<comment type="caution">
    <text evidence="2">The sequence shown here is derived from an EMBL/GenBank/DDBJ whole genome shotgun (WGS) entry which is preliminary data.</text>
</comment>
<sequence length="53" mass="5411">MEPMRIGSRAGGEMNTSVAPAGMAMHADEGGQDDADFHGSDAHGDVGPVQVDK</sequence>
<evidence type="ECO:0000313" key="3">
    <source>
        <dbReference type="Proteomes" id="UP000654075"/>
    </source>
</evidence>
<dbReference type="AlphaFoldDB" id="A0A813FX10"/>
<feature type="region of interest" description="Disordered" evidence="1">
    <location>
        <begin position="1"/>
        <end position="53"/>
    </location>
</feature>
<accession>A0A813FX10</accession>
<name>A0A813FX10_POLGL</name>
<organism evidence="2 3">
    <name type="scientific">Polarella glacialis</name>
    <name type="common">Dinoflagellate</name>
    <dbReference type="NCBI Taxonomy" id="89957"/>
    <lineage>
        <taxon>Eukaryota</taxon>
        <taxon>Sar</taxon>
        <taxon>Alveolata</taxon>
        <taxon>Dinophyceae</taxon>
        <taxon>Suessiales</taxon>
        <taxon>Suessiaceae</taxon>
        <taxon>Polarella</taxon>
    </lineage>
</organism>
<keyword evidence="3" id="KW-1185">Reference proteome</keyword>
<evidence type="ECO:0000313" key="2">
    <source>
        <dbReference type="EMBL" id="CAE8614946.1"/>
    </source>
</evidence>
<protein>
    <submittedName>
        <fullName evidence="2">Uncharacterized protein</fullName>
    </submittedName>
</protein>
<dbReference type="Proteomes" id="UP000654075">
    <property type="component" value="Unassembled WGS sequence"/>
</dbReference>
<evidence type="ECO:0000256" key="1">
    <source>
        <dbReference type="SAM" id="MobiDB-lite"/>
    </source>
</evidence>
<feature type="non-terminal residue" evidence="2">
    <location>
        <position position="1"/>
    </location>
</feature>